<sequence>MEIRWHILLAIIGASVVTLLPRVLPLVVLSRMQLPDWAMRWLNYVPVAVMAALIGQELFMNDGKLDISRNYTEILAAVPTFATAILTRSLLGTVVVGILTVMVLRFIL</sequence>
<keyword evidence="1" id="KW-0472">Membrane</keyword>
<evidence type="ECO:0000256" key="1">
    <source>
        <dbReference type="SAM" id="Phobius"/>
    </source>
</evidence>
<dbReference type="Proteomes" id="UP000680638">
    <property type="component" value="Unassembled WGS sequence"/>
</dbReference>
<reference evidence="2 3" key="1">
    <citation type="submission" date="2021-03" db="EMBL/GenBank/DDBJ databases">
        <title>Antimicrobial resistance genes in bacteria isolated from Japanese honey, and their potential for conferring macrolide and lincosamide resistance in the American foulbrood pathogen Paenibacillus larvae.</title>
        <authorList>
            <person name="Okamoto M."/>
            <person name="Kumagai M."/>
            <person name="Kanamori H."/>
            <person name="Takamatsu D."/>
        </authorList>
    </citation>
    <scope>NUCLEOTIDE SEQUENCE [LARGE SCALE GENOMIC DNA]</scope>
    <source>
        <strain evidence="2 3">J21TS3</strain>
    </source>
</reference>
<evidence type="ECO:0000313" key="3">
    <source>
        <dbReference type="Proteomes" id="UP000680638"/>
    </source>
</evidence>
<evidence type="ECO:0000313" key="2">
    <source>
        <dbReference type="EMBL" id="GIO68704.1"/>
    </source>
</evidence>
<keyword evidence="1" id="KW-0812">Transmembrane</keyword>
<organism evidence="2 3">
    <name type="scientific">Paenibacillus cookii</name>
    <dbReference type="NCBI Taxonomy" id="157839"/>
    <lineage>
        <taxon>Bacteria</taxon>
        <taxon>Bacillati</taxon>
        <taxon>Bacillota</taxon>
        <taxon>Bacilli</taxon>
        <taxon>Bacillales</taxon>
        <taxon>Paenibacillaceae</taxon>
        <taxon>Paenibacillus</taxon>
    </lineage>
</organism>
<protein>
    <submittedName>
        <fullName evidence="2">Branched-chain amino acid ABC transporter</fullName>
    </submittedName>
</protein>
<dbReference type="RefSeq" id="WP_036715267.1">
    <property type="nucleotide sequence ID" value="NZ_BORW01000021.1"/>
</dbReference>
<dbReference type="InterPro" id="IPR008407">
    <property type="entry name" value="Brnchd-chn_aa_trnsp_AzlD"/>
</dbReference>
<keyword evidence="1" id="KW-1133">Transmembrane helix</keyword>
<gene>
    <name evidence="2" type="ORF">J21TS3_35250</name>
</gene>
<keyword evidence="3" id="KW-1185">Reference proteome</keyword>
<proteinExistence type="predicted"/>
<name>A0ABQ4LZM9_9BACL</name>
<feature type="transmembrane region" description="Helical" evidence="1">
    <location>
        <begin position="6"/>
        <end position="29"/>
    </location>
</feature>
<dbReference type="Pfam" id="PF05437">
    <property type="entry name" value="AzlD"/>
    <property type="match status" value="1"/>
</dbReference>
<dbReference type="EMBL" id="BORW01000021">
    <property type="protein sequence ID" value="GIO68704.1"/>
    <property type="molecule type" value="Genomic_DNA"/>
</dbReference>
<accession>A0ABQ4LZM9</accession>
<feature type="transmembrane region" description="Helical" evidence="1">
    <location>
        <begin position="80"/>
        <end position="104"/>
    </location>
</feature>
<comment type="caution">
    <text evidence="2">The sequence shown here is derived from an EMBL/GenBank/DDBJ whole genome shotgun (WGS) entry which is preliminary data.</text>
</comment>